<protein>
    <submittedName>
        <fullName evidence="2">Uncharacterized protein</fullName>
    </submittedName>
</protein>
<dbReference type="AlphaFoldDB" id="A0A813J9X2"/>
<feature type="region of interest" description="Disordered" evidence="1">
    <location>
        <begin position="1"/>
        <end position="120"/>
    </location>
</feature>
<feature type="compositionally biased region" description="Polar residues" evidence="1">
    <location>
        <begin position="56"/>
        <end position="67"/>
    </location>
</feature>
<dbReference type="Proteomes" id="UP000626109">
    <property type="component" value="Unassembled WGS sequence"/>
</dbReference>
<reference evidence="2" key="1">
    <citation type="submission" date="2021-02" db="EMBL/GenBank/DDBJ databases">
        <authorList>
            <person name="Dougan E. K."/>
            <person name="Rhodes N."/>
            <person name="Thang M."/>
            <person name="Chan C."/>
        </authorList>
    </citation>
    <scope>NUCLEOTIDE SEQUENCE</scope>
</reference>
<evidence type="ECO:0000313" key="2">
    <source>
        <dbReference type="EMBL" id="CAE8667927.1"/>
    </source>
</evidence>
<feature type="non-terminal residue" evidence="2">
    <location>
        <position position="1"/>
    </location>
</feature>
<feature type="compositionally biased region" description="Basic and acidic residues" evidence="1">
    <location>
        <begin position="33"/>
        <end position="44"/>
    </location>
</feature>
<organism evidence="2 3">
    <name type="scientific">Polarella glacialis</name>
    <name type="common">Dinoflagellate</name>
    <dbReference type="NCBI Taxonomy" id="89957"/>
    <lineage>
        <taxon>Eukaryota</taxon>
        <taxon>Sar</taxon>
        <taxon>Alveolata</taxon>
        <taxon>Dinophyceae</taxon>
        <taxon>Suessiales</taxon>
        <taxon>Suessiaceae</taxon>
        <taxon>Polarella</taxon>
    </lineage>
</organism>
<feature type="compositionally biased region" description="Basic and acidic residues" evidence="1">
    <location>
        <begin position="7"/>
        <end position="16"/>
    </location>
</feature>
<feature type="compositionally biased region" description="Basic and acidic residues" evidence="1">
    <location>
        <begin position="68"/>
        <end position="87"/>
    </location>
</feature>
<feature type="compositionally biased region" description="Polar residues" evidence="1">
    <location>
        <begin position="101"/>
        <end position="114"/>
    </location>
</feature>
<sequence length="120" mass="13054">MSKGRKTRADSQRGVKGDFSTEFAGRNIPLTKSAEEQDAKELSELSHFFSMGPLGRQTSAGTAFSRQVSEELQRRDSLLPELQRSDSHQLPQPPGPGWKDGSQTARASFASSIRSGGVCE</sequence>
<comment type="caution">
    <text evidence="2">The sequence shown here is derived from an EMBL/GenBank/DDBJ whole genome shotgun (WGS) entry which is preliminary data.</text>
</comment>
<proteinExistence type="predicted"/>
<gene>
    <name evidence="2" type="ORF">PGLA2088_LOCUS16753</name>
</gene>
<dbReference type="EMBL" id="CAJNNW010021435">
    <property type="protein sequence ID" value="CAE8667927.1"/>
    <property type="molecule type" value="Genomic_DNA"/>
</dbReference>
<evidence type="ECO:0000313" key="3">
    <source>
        <dbReference type="Proteomes" id="UP000626109"/>
    </source>
</evidence>
<evidence type="ECO:0000256" key="1">
    <source>
        <dbReference type="SAM" id="MobiDB-lite"/>
    </source>
</evidence>
<name>A0A813J9X2_POLGL</name>
<accession>A0A813J9X2</accession>